<name>A0ABD3TVB4_9LAMI</name>
<dbReference type="InterPro" id="IPR021099">
    <property type="entry name" value="PORR_domain"/>
</dbReference>
<reference evidence="2 3" key="1">
    <citation type="submission" date="2024-12" db="EMBL/GenBank/DDBJ databases">
        <title>The unique morphological basis and parallel evolutionary history of personate flowers in Penstemon.</title>
        <authorList>
            <person name="Depatie T.H."/>
            <person name="Wessinger C.A."/>
        </authorList>
    </citation>
    <scope>NUCLEOTIDE SEQUENCE [LARGE SCALE GENOMIC DNA]</scope>
    <source>
        <strain evidence="2">WTNN_2</strain>
        <tissue evidence="2">Leaf</tissue>
    </source>
</reference>
<dbReference type="InterPro" id="IPR045040">
    <property type="entry name" value="PORR_fam"/>
</dbReference>
<dbReference type="Proteomes" id="UP001634393">
    <property type="component" value="Unassembled WGS sequence"/>
</dbReference>
<dbReference type="PANTHER" id="PTHR31476">
    <property type="entry name" value="PROTEIN WHAT'S THIS FACTOR 1 HOMOLOG, CHLOROPLASTIC"/>
    <property type="match status" value="1"/>
</dbReference>
<evidence type="ECO:0000313" key="3">
    <source>
        <dbReference type="Proteomes" id="UP001634393"/>
    </source>
</evidence>
<evidence type="ECO:0000313" key="2">
    <source>
        <dbReference type="EMBL" id="KAL3841124.1"/>
    </source>
</evidence>
<gene>
    <name evidence="2" type="ORF">ACJIZ3_025715</name>
</gene>
<dbReference type="PANTHER" id="PTHR31476:SF12">
    <property type="entry name" value="UBIQUITIN CARBOXYL-TERMINAL HYDROLASE FAMILY PROTEIN"/>
    <property type="match status" value="1"/>
</dbReference>
<protein>
    <recommendedName>
        <fullName evidence="1">PORR domain-containing protein</fullName>
    </recommendedName>
</protein>
<feature type="domain" description="PORR" evidence="1">
    <location>
        <begin position="12"/>
        <end position="316"/>
    </location>
</feature>
<dbReference type="EMBL" id="JBJXBP010000003">
    <property type="protein sequence ID" value="KAL3841124.1"/>
    <property type="molecule type" value="Genomic_DNA"/>
</dbReference>
<proteinExistence type="predicted"/>
<dbReference type="Pfam" id="PF11955">
    <property type="entry name" value="PORR"/>
    <property type="match status" value="1"/>
</dbReference>
<evidence type="ECO:0000259" key="1">
    <source>
        <dbReference type="Pfam" id="PF11955"/>
    </source>
</evidence>
<accession>A0ABD3TVB4</accession>
<comment type="caution">
    <text evidence="2">The sequence shown here is derived from an EMBL/GenBank/DDBJ whole genome shotgun (WGS) entry which is preliminary data.</text>
</comment>
<dbReference type="AlphaFoldDB" id="A0ABD3TVB4"/>
<keyword evidence="3" id="KW-1185">Reference proteome</keyword>
<sequence>MSLDLPKFSEKKRGPFLSIQLLSRWAPYAGLNTLSAGEFLRKYPHVFEVFTHPVKRNACCKFTSKFVDLVKQEDEIVREMENVNLTKIKKILMLSVNGRVHLHAIRLMRRELGLPENFRDSIIKKYSEIFRMVDLEIVELVNRNENEERLCFSAEVEKWRDREYKSKWLSEFETKYAFPINFPTGFKIVRGLREELKNWQRLSYLKPYERMEKVQRRTCGGVEKYEKRAVGIIHELLCLMVEKMVEVERLAHFRKDLGIVVNLREVLLKHPGIFYISTRGSSQFVFLREAYCKGCLVESNMVYGVRRKMLDLLLLGCRHTRELREEGKGEEERLDVGIDENRRKRRGGPRDGDFVIEFLEGCSCSNGDCDRDLSNI</sequence>
<organism evidence="2 3">
    <name type="scientific">Penstemon smallii</name>
    <dbReference type="NCBI Taxonomy" id="265156"/>
    <lineage>
        <taxon>Eukaryota</taxon>
        <taxon>Viridiplantae</taxon>
        <taxon>Streptophyta</taxon>
        <taxon>Embryophyta</taxon>
        <taxon>Tracheophyta</taxon>
        <taxon>Spermatophyta</taxon>
        <taxon>Magnoliopsida</taxon>
        <taxon>eudicotyledons</taxon>
        <taxon>Gunneridae</taxon>
        <taxon>Pentapetalae</taxon>
        <taxon>asterids</taxon>
        <taxon>lamiids</taxon>
        <taxon>Lamiales</taxon>
        <taxon>Plantaginaceae</taxon>
        <taxon>Cheloneae</taxon>
        <taxon>Penstemon</taxon>
    </lineage>
</organism>